<dbReference type="PROSITE" id="PS00622">
    <property type="entry name" value="HTH_LUXR_1"/>
    <property type="match status" value="1"/>
</dbReference>
<dbReference type="Gene3D" id="3.40.50.300">
    <property type="entry name" value="P-loop containing nucleotide triphosphate hydrolases"/>
    <property type="match status" value="1"/>
</dbReference>
<dbReference type="InterPro" id="IPR016032">
    <property type="entry name" value="Sig_transdc_resp-reg_C-effctor"/>
</dbReference>
<dbReference type="GO" id="GO:0005737">
    <property type="term" value="C:cytoplasm"/>
    <property type="evidence" value="ECO:0007669"/>
    <property type="project" value="TreeGrafter"/>
</dbReference>
<proteinExistence type="predicted"/>
<dbReference type="Proteomes" id="UP000031030">
    <property type="component" value="Unassembled WGS sequence"/>
</dbReference>
<dbReference type="Pfam" id="PF13424">
    <property type="entry name" value="TPR_12"/>
    <property type="match status" value="1"/>
</dbReference>
<dbReference type="CDD" id="cd06170">
    <property type="entry name" value="LuxR_C_like"/>
    <property type="match status" value="1"/>
</dbReference>
<dbReference type="InterPro" id="IPR036388">
    <property type="entry name" value="WH-like_DNA-bd_sf"/>
</dbReference>
<dbReference type="GO" id="GO:0004016">
    <property type="term" value="F:adenylate cyclase activity"/>
    <property type="evidence" value="ECO:0007669"/>
    <property type="project" value="TreeGrafter"/>
</dbReference>
<dbReference type="SMART" id="SM00421">
    <property type="entry name" value="HTH_LUXR"/>
    <property type="match status" value="1"/>
</dbReference>
<evidence type="ECO:0000256" key="2">
    <source>
        <dbReference type="ARBA" id="ARBA00022840"/>
    </source>
</evidence>
<reference evidence="4 5" key="1">
    <citation type="submission" date="2014-11" db="EMBL/GenBank/DDBJ databases">
        <title>Genome sequence of Microbacterium mangrovi MUSC 115(T).</title>
        <authorList>
            <person name="Lee L.-H."/>
        </authorList>
    </citation>
    <scope>NUCLEOTIDE SEQUENCE [LARGE SCALE GENOMIC DNA]</scope>
    <source>
        <strain evidence="4 5">MUSC 115</strain>
    </source>
</reference>
<gene>
    <name evidence="4" type="ORF">LK09_18435</name>
</gene>
<dbReference type="EMBL" id="JTDK01000020">
    <property type="protein sequence ID" value="KHK95654.1"/>
    <property type="molecule type" value="Genomic_DNA"/>
</dbReference>
<evidence type="ECO:0000256" key="1">
    <source>
        <dbReference type="ARBA" id="ARBA00022741"/>
    </source>
</evidence>
<dbReference type="Pfam" id="PF13191">
    <property type="entry name" value="AAA_16"/>
    <property type="match status" value="1"/>
</dbReference>
<keyword evidence="1" id="KW-0547">Nucleotide-binding</keyword>
<dbReference type="SUPFAM" id="SSF48452">
    <property type="entry name" value="TPR-like"/>
    <property type="match status" value="1"/>
</dbReference>
<accession>A0A0B2A1G7</accession>
<organism evidence="4 5">
    <name type="scientific">Microbacterium mangrovi</name>
    <dbReference type="NCBI Taxonomy" id="1348253"/>
    <lineage>
        <taxon>Bacteria</taxon>
        <taxon>Bacillati</taxon>
        <taxon>Actinomycetota</taxon>
        <taxon>Actinomycetes</taxon>
        <taxon>Micrococcales</taxon>
        <taxon>Microbacteriaceae</taxon>
        <taxon>Microbacterium</taxon>
    </lineage>
</organism>
<dbReference type="GO" id="GO:0005524">
    <property type="term" value="F:ATP binding"/>
    <property type="evidence" value="ECO:0007669"/>
    <property type="project" value="UniProtKB-KW"/>
</dbReference>
<sequence length="965" mass="102964">MPFTASFATSADMVGRDAELDRLRSLFARALDGTPTAVVVSGEPGIGKSRLLREFAASARDEADVVTGRNVDLGTTPTPYGAILGLLRGLVAVRGASAVWQAAGPGRAALLRLLPDLADEADADADTGPASPERLREAFVTLVETLALARPLVLVIEDIQWADEATFTLLSFLLSVATRGRLLVVLSWRTGGSRPRDPARVFVGEATRAGMVERIELARLDPHSARLLSMALLGTDDEDAVDRLTARADGVPLFVEELSRQTTGPLPETLRDTLLGGYTMLSPDAAHVARVASVSAGCPDHDTLAIVSALDGPRLDAAIRETVQAGVMLVDGDGYAFRHALLCDAVSDELLPGERVRLHRAYAEHLQSVLDADPRAQVHAELARHWRGAHDQRRALTAASTAMRAAKNRYAFAAAARFGELALELWDQVVDPEAAAGTDRLTLMLQVASSLRNAGRSDRALATVDDALADPGVAESPALHARLLRDKAVYLNNLGRPGAVDLLEEALRVLDAHAVDDDRLRAVITNYLASRHMVAGRVDAAIATADDAWSLAERSGDRDEMSIARNMRASARMHRGDFDEALADFASAREYAGNTNATLRYYVNYSDTLTMLGRYREAVAVAEEGLDRARALGVERSSGSMLVQNMIEPLVELGEIDRAEALLTRSLDLPTFPVIRAYMTASRVRVLAWRGEADAAAALLRETRPVHDAAATFERQVWYALVEMDIATAEAAGDHVTALRAAAHMLDDDGPMTLHTARILLQGAADVALVRLRGALPRTELDAIAERIETAWDALPAAWCGPRWRTIARSLLHPDAAALARAVDAADAGDVPAPMRIVTRLELSRTLAADRDRPGAASALAEATTLADELHHVPLQRAVAAFGAASGLAAHAGEASTIADAGFTARELQVLALLAEGLTNRQISERLVISVKTVSVHVSAILRKLGVASRTEAAVAAVGALAPAP</sequence>
<protein>
    <recommendedName>
        <fullName evidence="3">HTH luxR-type domain-containing protein</fullName>
    </recommendedName>
</protein>
<dbReference type="InterPro" id="IPR011990">
    <property type="entry name" value="TPR-like_helical_dom_sf"/>
</dbReference>
<dbReference type="RefSeq" id="WP_039402846.1">
    <property type="nucleotide sequence ID" value="NZ_JTDK01000020.1"/>
</dbReference>
<dbReference type="AlphaFoldDB" id="A0A0B2A1G7"/>
<evidence type="ECO:0000259" key="3">
    <source>
        <dbReference type="PROSITE" id="PS50043"/>
    </source>
</evidence>
<dbReference type="GO" id="GO:0006355">
    <property type="term" value="P:regulation of DNA-templated transcription"/>
    <property type="evidence" value="ECO:0007669"/>
    <property type="project" value="InterPro"/>
</dbReference>
<dbReference type="InterPro" id="IPR041664">
    <property type="entry name" value="AAA_16"/>
</dbReference>
<dbReference type="SUPFAM" id="SSF46894">
    <property type="entry name" value="C-terminal effector domain of the bipartite response regulators"/>
    <property type="match status" value="1"/>
</dbReference>
<dbReference type="Pfam" id="PF00196">
    <property type="entry name" value="GerE"/>
    <property type="match status" value="1"/>
</dbReference>
<feature type="domain" description="HTH luxR-type" evidence="3">
    <location>
        <begin position="896"/>
        <end position="961"/>
    </location>
</feature>
<dbReference type="PANTHER" id="PTHR16305">
    <property type="entry name" value="TESTICULAR SOLUBLE ADENYLYL CYCLASE"/>
    <property type="match status" value="1"/>
</dbReference>
<comment type="caution">
    <text evidence="4">The sequence shown here is derived from an EMBL/GenBank/DDBJ whole genome shotgun (WGS) entry which is preliminary data.</text>
</comment>
<evidence type="ECO:0000313" key="5">
    <source>
        <dbReference type="Proteomes" id="UP000031030"/>
    </source>
</evidence>
<keyword evidence="2" id="KW-0067">ATP-binding</keyword>
<dbReference type="SUPFAM" id="SSF52540">
    <property type="entry name" value="P-loop containing nucleoside triphosphate hydrolases"/>
    <property type="match status" value="1"/>
</dbReference>
<dbReference type="PRINTS" id="PR00038">
    <property type="entry name" value="HTHLUXR"/>
</dbReference>
<dbReference type="Gene3D" id="1.10.10.10">
    <property type="entry name" value="Winged helix-like DNA-binding domain superfamily/Winged helix DNA-binding domain"/>
    <property type="match status" value="1"/>
</dbReference>
<dbReference type="InterPro" id="IPR027417">
    <property type="entry name" value="P-loop_NTPase"/>
</dbReference>
<evidence type="ECO:0000313" key="4">
    <source>
        <dbReference type="EMBL" id="KHK95654.1"/>
    </source>
</evidence>
<dbReference type="Gene3D" id="1.25.40.10">
    <property type="entry name" value="Tetratricopeptide repeat domain"/>
    <property type="match status" value="1"/>
</dbReference>
<name>A0A0B2A1G7_9MICO</name>
<dbReference type="PROSITE" id="PS50043">
    <property type="entry name" value="HTH_LUXR_2"/>
    <property type="match status" value="1"/>
</dbReference>
<dbReference type="PANTHER" id="PTHR16305:SF35">
    <property type="entry name" value="TRANSCRIPTIONAL ACTIVATOR DOMAIN"/>
    <property type="match status" value="1"/>
</dbReference>
<dbReference type="GO" id="GO:0003677">
    <property type="term" value="F:DNA binding"/>
    <property type="evidence" value="ECO:0007669"/>
    <property type="project" value="InterPro"/>
</dbReference>
<dbReference type="InterPro" id="IPR000792">
    <property type="entry name" value="Tscrpt_reg_LuxR_C"/>
</dbReference>
<dbReference type="STRING" id="1348253.LK09_18435"/>
<keyword evidence="5" id="KW-1185">Reference proteome</keyword>